<evidence type="ECO:0000256" key="9">
    <source>
        <dbReference type="SAM" id="Phobius"/>
    </source>
</evidence>
<evidence type="ECO:0000259" key="10">
    <source>
        <dbReference type="PROSITE" id="PS50109"/>
    </source>
</evidence>
<dbReference type="GO" id="GO:0005524">
    <property type="term" value="F:ATP binding"/>
    <property type="evidence" value="ECO:0007669"/>
    <property type="project" value="UniProtKB-KW"/>
</dbReference>
<dbReference type="EC" id="2.7.13.3" evidence="2"/>
<dbReference type="InterPro" id="IPR004358">
    <property type="entry name" value="Sig_transdc_His_kin-like_C"/>
</dbReference>
<dbReference type="AlphaFoldDB" id="A6TT76"/>
<dbReference type="PROSITE" id="PS50109">
    <property type="entry name" value="HIS_KIN"/>
    <property type="match status" value="1"/>
</dbReference>
<dbReference type="InterPro" id="IPR005467">
    <property type="entry name" value="His_kinase_dom"/>
</dbReference>
<dbReference type="Pfam" id="PF00512">
    <property type="entry name" value="HisKA"/>
    <property type="match status" value="1"/>
</dbReference>
<dbReference type="Gene3D" id="3.30.450.20">
    <property type="entry name" value="PAS domain"/>
    <property type="match status" value="1"/>
</dbReference>
<dbReference type="InterPro" id="IPR036890">
    <property type="entry name" value="HATPase_C_sf"/>
</dbReference>
<dbReference type="PRINTS" id="PR00344">
    <property type="entry name" value="BCTRLSENSOR"/>
</dbReference>
<keyword evidence="4" id="KW-0808">Transferase</keyword>
<dbReference type="EMBL" id="CP000724">
    <property type="protein sequence ID" value="ABR49394.1"/>
    <property type="molecule type" value="Genomic_DNA"/>
</dbReference>
<feature type="transmembrane region" description="Helical" evidence="9">
    <location>
        <begin position="48"/>
        <end position="67"/>
    </location>
</feature>
<evidence type="ECO:0000256" key="5">
    <source>
        <dbReference type="ARBA" id="ARBA00022741"/>
    </source>
</evidence>
<keyword evidence="6 11" id="KW-0418">Kinase</keyword>
<dbReference type="CDD" id="cd00130">
    <property type="entry name" value="PAS"/>
    <property type="match status" value="1"/>
</dbReference>
<evidence type="ECO:0000256" key="3">
    <source>
        <dbReference type="ARBA" id="ARBA00022553"/>
    </source>
</evidence>
<evidence type="ECO:0000256" key="2">
    <source>
        <dbReference type="ARBA" id="ARBA00012438"/>
    </source>
</evidence>
<dbReference type="InterPro" id="IPR003661">
    <property type="entry name" value="HisK_dim/P_dom"/>
</dbReference>
<dbReference type="PANTHER" id="PTHR43065">
    <property type="entry name" value="SENSOR HISTIDINE KINASE"/>
    <property type="match status" value="1"/>
</dbReference>
<gene>
    <name evidence="11" type="ordered locus">Amet_3256</name>
</gene>
<keyword evidence="7" id="KW-0067">ATP-binding</keyword>
<keyword evidence="9" id="KW-0472">Membrane</keyword>
<organism evidence="11 12">
    <name type="scientific">Alkaliphilus metalliredigens (strain QYMF)</name>
    <dbReference type="NCBI Taxonomy" id="293826"/>
    <lineage>
        <taxon>Bacteria</taxon>
        <taxon>Bacillati</taxon>
        <taxon>Bacillota</taxon>
        <taxon>Clostridia</taxon>
        <taxon>Peptostreptococcales</taxon>
        <taxon>Natronincolaceae</taxon>
        <taxon>Alkaliphilus</taxon>
    </lineage>
</organism>
<evidence type="ECO:0000256" key="1">
    <source>
        <dbReference type="ARBA" id="ARBA00000085"/>
    </source>
</evidence>
<keyword evidence="3" id="KW-0597">Phosphoprotein</keyword>
<dbReference type="InterPro" id="IPR000014">
    <property type="entry name" value="PAS"/>
</dbReference>
<dbReference type="SMART" id="SM00387">
    <property type="entry name" value="HATPase_c"/>
    <property type="match status" value="1"/>
</dbReference>
<dbReference type="SMART" id="SM00388">
    <property type="entry name" value="HisKA"/>
    <property type="match status" value="1"/>
</dbReference>
<evidence type="ECO:0000256" key="7">
    <source>
        <dbReference type="ARBA" id="ARBA00022840"/>
    </source>
</evidence>
<dbReference type="Gene3D" id="1.10.287.130">
    <property type="match status" value="1"/>
</dbReference>
<name>A6TT76_ALKMQ</name>
<dbReference type="CDD" id="cd00082">
    <property type="entry name" value="HisKA"/>
    <property type="match status" value="1"/>
</dbReference>
<dbReference type="HOGENOM" id="CLU_000445_114_39_9"/>
<dbReference type="SUPFAM" id="SSF47384">
    <property type="entry name" value="Homodimeric domain of signal transducing histidine kinase"/>
    <property type="match status" value="1"/>
</dbReference>
<keyword evidence="8" id="KW-0902">Two-component regulatory system</keyword>
<dbReference type="InterPro" id="IPR036097">
    <property type="entry name" value="HisK_dim/P_sf"/>
</dbReference>
<evidence type="ECO:0000256" key="8">
    <source>
        <dbReference type="ARBA" id="ARBA00023012"/>
    </source>
</evidence>
<reference evidence="12" key="1">
    <citation type="journal article" date="2016" name="Genome Announc.">
        <title>Complete genome sequence of Alkaliphilus metalliredigens strain QYMF, an alkaliphilic and metal-reducing bacterium isolated from borax-contaminated leachate ponds.</title>
        <authorList>
            <person name="Hwang C."/>
            <person name="Copeland A."/>
            <person name="Lucas S."/>
            <person name="Lapidus A."/>
            <person name="Barry K."/>
            <person name="Detter J.C."/>
            <person name="Glavina Del Rio T."/>
            <person name="Hammon N."/>
            <person name="Israni S."/>
            <person name="Dalin E."/>
            <person name="Tice H."/>
            <person name="Pitluck S."/>
            <person name="Chertkov O."/>
            <person name="Brettin T."/>
            <person name="Bruce D."/>
            <person name="Han C."/>
            <person name="Schmutz J."/>
            <person name="Larimer F."/>
            <person name="Land M.L."/>
            <person name="Hauser L."/>
            <person name="Kyrpides N."/>
            <person name="Mikhailova N."/>
            <person name="Ye Q."/>
            <person name="Zhou J."/>
            <person name="Richardson P."/>
            <person name="Fields M.W."/>
        </authorList>
    </citation>
    <scope>NUCLEOTIDE SEQUENCE [LARGE SCALE GENOMIC DNA]</scope>
    <source>
        <strain evidence="12">QYMF</strain>
    </source>
</reference>
<keyword evidence="9" id="KW-1133">Transmembrane helix</keyword>
<keyword evidence="9" id="KW-0812">Transmembrane</keyword>
<sequence>MIILLMIWITGFHYLTQSRDWELHDFFRRLYYLPIIIGAFKFRLKGGLIFSVLAVLIYSPHLIIYFGEVNIGVINQFLEALMFVIVGLITGYLVEADYQARKSLEQQIVKVVNLENYTHNVLDSIDSGVIAFDYRGDFKSINRRAEVIFSNKEEVNQFIGEKNLLNDINRVIQQKIKFVEKEIDYCTNEDQGLHLKATIFPIENISRVIEGAVLVVQDVTMVKRLEGQVRRGERLAAVGELASGIAHEIRNPLGIIKTISQTINKEVEDEEIKEGLEIIEHEIERANKVVQGLLDFSKPNKVKIEKINLNRLLDELVMITRKFAEQQDVAIELSNMNDAYEIEGDSDKLKQALINIILNGIQAMEQGGRLEISLKKTEKEESVITFKDEGRGIEKRIVDQIFNPFFTTKEKGTGLGLSITHRIIEEHQGSIEVTSEINRGTEIGIRLPLLNQEGNFNE</sequence>
<dbReference type="Pfam" id="PF02518">
    <property type="entry name" value="HATPase_c"/>
    <property type="match status" value="1"/>
</dbReference>
<evidence type="ECO:0000313" key="12">
    <source>
        <dbReference type="Proteomes" id="UP000001572"/>
    </source>
</evidence>
<keyword evidence="5" id="KW-0547">Nucleotide-binding</keyword>
<dbReference type="GO" id="GO:0000155">
    <property type="term" value="F:phosphorelay sensor kinase activity"/>
    <property type="evidence" value="ECO:0007669"/>
    <property type="project" value="InterPro"/>
</dbReference>
<dbReference type="STRING" id="293826.Amet_3256"/>
<evidence type="ECO:0000313" key="11">
    <source>
        <dbReference type="EMBL" id="ABR49394.1"/>
    </source>
</evidence>
<proteinExistence type="predicted"/>
<dbReference type="KEGG" id="amt:Amet_3256"/>
<dbReference type="Gene3D" id="3.30.565.10">
    <property type="entry name" value="Histidine kinase-like ATPase, C-terminal domain"/>
    <property type="match status" value="1"/>
</dbReference>
<evidence type="ECO:0000256" key="4">
    <source>
        <dbReference type="ARBA" id="ARBA00022679"/>
    </source>
</evidence>
<dbReference type="Proteomes" id="UP000001572">
    <property type="component" value="Chromosome"/>
</dbReference>
<evidence type="ECO:0000256" key="6">
    <source>
        <dbReference type="ARBA" id="ARBA00022777"/>
    </source>
</evidence>
<dbReference type="eggNOG" id="COG3852">
    <property type="taxonomic scope" value="Bacteria"/>
</dbReference>
<dbReference type="PANTHER" id="PTHR43065:SF10">
    <property type="entry name" value="PEROXIDE STRESS-ACTIVATED HISTIDINE KINASE MAK3"/>
    <property type="match status" value="1"/>
</dbReference>
<dbReference type="SUPFAM" id="SSF55874">
    <property type="entry name" value="ATPase domain of HSP90 chaperone/DNA topoisomerase II/histidine kinase"/>
    <property type="match status" value="1"/>
</dbReference>
<accession>A6TT76</accession>
<feature type="transmembrane region" description="Helical" evidence="9">
    <location>
        <begin position="73"/>
        <end position="94"/>
    </location>
</feature>
<feature type="domain" description="Histidine kinase" evidence="10">
    <location>
        <begin position="244"/>
        <end position="451"/>
    </location>
</feature>
<comment type="catalytic activity">
    <reaction evidence="1">
        <text>ATP + protein L-histidine = ADP + protein N-phospho-L-histidine.</text>
        <dbReference type="EC" id="2.7.13.3"/>
    </reaction>
</comment>
<dbReference type="InterPro" id="IPR003594">
    <property type="entry name" value="HATPase_dom"/>
</dbReference>
<protein>
    <recommendedName>
        <fullName evidence="2">histidine kinase</fullName>
        <ecNumber evidence="2">2.7.13.3</ecNumber>
    </recommendedName>
</protein>
<keyword evidence="12" id="KW-1185">Reference proteome</keyword>